<evidence type="ECO:0000256" key="7">
    <source>
        <dbReference type="ARBA" id="ARBA00022989"/>
    </source>
</evidence>
<dbReference type="SUPFAM" id="SSF56112">
    <property type="entry name" value="Protein kinase-like (PK-like)"/>
    <property type="match status" value="1"/>
</dbReference>
<evidence type="ECO:0000256" key="10">
    <source>
        <dbReference type="SAM" id="MobiDB-lite"/>
    </source>
</evidence>
<evidence type="ECO:0000256" key="9">
    <source>
        <dbReference type="ARBA" id="ARBA00023157"/>
    </source>
</evidence>
<keyword evidence="2" id="KW-1003">Cell membrane</keyword>
<dbReference type="Proteomes" id="UP001180020">
    <property type="component" value="Unassembled WGS sequence"/>
</dbReference>
<evidence type="ECO:0000256" key="4">
    <source>
        <dbReference type="ARBA" id="ARBA00022729"/>
    </source>
</evidence>
<evidence type="ECO:0000256" key="6">
    <source>
        <dbReference type="ARBA" id="ARBA00022840"/>
    </source>
</evidence>
<keyword evidence="8" id="KW-0472">Membrane</keyword>
<evidence type="ECO:0000256" key="8">
    <source>
        <dbReference type="ARBA" id="ARBA00023136"/>
    </source>
</evidence>
<comment type="subcellular location">
    <subcellularLocation>
        <location evidence="1">Cell membrane</location>
        <topology evidence="1">Single-pass membrane protein</topology>
    </subcellularLocation>
</comment>
<keyword evidence="5" id="KW-0547">Nucleotide-binding</keyword>
<reference evidence="12" key="2">
    <citation type="submission" date="2023-06" db="EMBL/GenBank/DDBJ databases">
        <authorList>
            <person name="Ma L."/>
            <person name="Liu K.-W."/>
            <person name="Li Z."/>
            <person name="Hsiao Y.-Y."/>
            <person name="Qi Y."/>
            <person name="Fu T."/>
            <person name="Tang G."/>
            <person name="Zhang D."/>
            <person name="Sun W.-H."/>
            <person name="Liu D.-K."/>
            <person name="Li Y."/>
            <person name="Chen G.-Z."/>
            <person name="Liu X.-D."/>
            <person name="Liao X.-Y."/>
            <person name="Jiang Y.-T."/>
            <person name="Yu X."/>
            <person name="Hao Y."/>
            <person name="Huang J."/>
            <person name="Zhao X.-W."/>
            <person name="Ke S."/>
            <person name="Chen Y.-Y."/>
            <person name="Wu W.-L."/>
            <person name="Hsu J.-L."/>
            <person name="Lin Y.-F."/>
            <person name="Huang M.-D."/>
            <person name="Li C.-Y."/>
            <person name="Huang L."/>
            <person name="Wang Z.-W."/>
            <person name="Zhao X."/>
            <person name="Zhong W.-Y."/>
            <person name="Peng D.-H."/>
            <person name="Ahmad S."/>
            <person name="Lan S."/>
            <person name="Zhang J.-S."/>
            <person name="Tsai W.-C."/>
            <person name="Van De Peer Y."/>
            <person name="Liu Z.-J."/>
        </authorList>
    </citation>
    <scope>NUCLEOTIDE SEQUENCE</scope>
    <source>
        <strain evidence="12">CP</strain>
        <tissue evidence="12">Leaves</tissue>
    </source>
</reference>
<keyword evidence="6" id="KW-0067">ATP-binding</keyword>
<dbReference type="InterPro" id="IPR000719">
    <property type="entry name" value="Prot_kinase_dom"/>
</dbReference>
<sequence>MDNLKLKPGDELTLLGVLHQWGIKAGSIIQTRRLSRKKFARTKKEYENSDEVLQIQELYDKRKVAFNLEVISASSPKKVALDAAKNRRATWIILDRQMKKDKKYFMENLSCGISRMKSNNTIENLKEPRGKIPTSNERMRGSITYSEMIPGSPEKIPKIPVTVEEDDDDLFSVDLSPRKPQISNKNSLYEEPGNDDEKNTPFDNADMLYFPKSVSGELLSLPSVGSSSNLRKPDASSSSNFDENDHLVATVREAINIESPTILSHSPIMSRKSNAIIISEEQKQVQGGEQNSLQSESANKTYRGIFNNPKCPGCGNPRPQVRQRDFTYAELEIATNGFSHFLSEGGFGSVYKGQLKDGHMIAVKQHKYASLQGEKEFKSEVHVLSKAQHENVVMLLGSCSEGSHRLLVYEFVCNGSLDIHLSKDGANHLSWDDRIRIALGAASGLNYLHQNNIIHRDVRPANILVTCSYQPLIGDFGLARTQHDNSDHPSENQVVGTFGYLAPEYAGSGKASTKTDVYSFGVVLLELITGRRTTDKINEQRGLVQWAVPLLEERKFPELIDSRIIDSPDVLQLLFIVHLTEKCLSKNPDRRPTMDKVVEVLEGIMQGNPNDIIDYFSPARSSISSIQVGGDDSFSQESLGKGSSTIGSSTRSILLTVSSTNTSSTGLLSTSTGVERLPYNTVKAEKNQRAKSRSHLQVLYNEMLN</sequence>
<dbReference type="SMART" id="SM00219">
    <property type="entry name" value="TyrKc"/>
    <property type="match status" value="1"/>
</dbReference>
<dbReference type="EMBL" id="JAUJYO010000004">
    <property type="protein sequence ID" value="KAK1318472.1"/>
    <property type="molecule type" value="Genomic_DNA"/>
</dbReference>
<reference evidence="12" key="1">
    <citation type="journal article" date="2023" name="Nat. Commun.">
        <title>Diploid and tetraploid genomes of Acorus and the evolution of monocots.</title>
        <authorList>
            <person name="Ma L."/>
            <person name="Liu K.W."/>
            <person name="Li Z."/>
            <person name="Hsiao Y.Y."/>
            <person name="Qi Y."/>
            <person name="Fu T."/>
            <person name="Tang G.D."/>
            <person name="Zhang D."/>
            <person name="Sun W.H."/>
            <person name="Liu D.K."/>
            <person name="Li Y."/>
            <person name="Chen G.Z."/>
            <person name="Liu X.D."/>
            <person name="Liao X.Y."/>
            <person name="Jiang Y.T."/>
            <person name="Yu X."/>
            <person name="Hao Y."/>
            <person name="Huang J."/>
            <person name="Zhao X.W."/>
            <person name="Ke S."/>
            <person name="Chen Y.Y."/>
            <person name="Wu W.L."/>
            <person name="Hsu J.L."/>
            <person name="Lin Y.F."/>
            <person name="Huang M.D."/>
            <person name="Li C.Y."/>
            <person name="Huang L."/>
            <person name="Wang Z.W."/>
            <person name="Zhao X."/>
            <person name="Zhong W.Y."/>
            <person name="Peng D.H."/>
            <person name="Ahmad S."/>
            <person name="Lan S."/>
            <person name="Zhang J.S."/>
            <person name="Tsai W.C."/>
            <person name="Van de Peer Y."/>
            <person name="Liu Z.J."/>
        </authorList>
    </citation>
    <scope>NUCLEOTIDE SEQUENCE</scope>
    <source>
        <strain evidence="12">CP</strain>
    </source>
</reference>
<dbReference type="FunFam" id="3.30.200.20:FF:000162">
    <property type="entry name" value="Adenine nucleotide alpha hydrolase-like domain kinase"/>
    <property type="match status" value="1"/>
</dbReference>
<protein>
    <submittedName>
        <fullName evidence="12">Proline-rich receptor-like protein kinase PERK3</fullName>
    </submittedName>
</protein>
<keyword evidence="12" id="KW-0808">Transferase</keyword>
<keyword evidence="9" id="KW-1015">Disulfide bond</keyword>
<keyword evidence="7" id="KW-1133">Transmembrane helix</keyword>
<organism evidence="12 13">
    <name type="scientific">Acorus calamus</name>
    <name type="common">Sweet flag</name>
    <dbReference type="NCBI Taxonomy" id="4465"/>
    <lineage>
        <taxon>Eukaryota</taxon>
        <taxon>Viridiplantae</taxon>
        <taxon>Streptophyta</taxon>
        <taxon>Embryophyta</taxon>
        <taxon>Tracheophyta</taxon>
        <taxon>Spermatophyta</taxon>
        <taxon>Magnoliopsida</taxon>
        <taxon>Liliopsida</taxon>
        <taxon>Acoraceae</taxon>
        <taxon>Acorus</taxon>
    </lineage>
</organism>
<accession>A0AAV9F1P6</accession>
<feature type="region of interest" description="Disordered" evidence="10">
    <location>
        <begin position="171"/>
        <end position="205"/>
    </location>
</feature>
<keyword evidence="12" id="KW-0675">Receptor</keyword>
<evidence type="ECO:0000313" key="13">
    <source>
        <dbReference type="Proteomes" id="UP001180020"/>
    </source>
</evidence>
<gene>
    <name evidence="12" type="primary">PERK3</name>
    <name evidence="12" type="ORF">QJS10_CPB04g00550</name>
</gene>
<keyword evidence="13" id="KW-1185">Reference proteome</keyword>
<evidence type="ECO:0000256" key="3">
    <source>
        <dbReference type="ARBA" id="ARBA00022692"/>
    </source>
</evidence>
<dbReference type="GO" id="GO:0005524">
    <property type="term" value="F:ATP binding"/>
    <property type="evidence" value="ECO:0007669"/>
    <property type="project" value="UniProtKB-KW"/>
</dbReference>
<dbReference type="GO" id="GO:0005886">
    <property type="term" value="C:plasma membrane"/>
    <property type="evidence" value="ECO:0007669"/>
    <property type="project" value="UniProtKB-SubCell"/>
</dbReference>
<dbReference type="InterPro" id="IPR020635">
    <property type="entry name" value="Tyr_kinase_cat_dom"/>
</dbReference>
<keyword evidence="3" id="KW-0812">Transmembrane</keyword>
<dbReference type="Pfam" id="PF07714">
    <property type="entry name" value="PK_Tyr_Ser-Thr"/>
    <property type="match status" value="1"/>
</dbReference>
<keyword evidence="12" id="KW-0418">Kinase</keyword>
<dbReference type="Gene3D" id="1.10.510.10">
    <property type="entry name" value="Transferase(Phosphotransferase) domain 1"/>
    <property type="match status" value="1"/>
</dbReference>
<dbReference type="GO" id="GO:0004713">
    <property type="term" value="F:protein tyrosine kinase activity"/>
    <property type="evidence" value="ECO:0007669"/>
    <property type="project" value="InterPro"/>
</dbReference>
<dbReference type="AlphaFoldDB" id="A0AAV9F1P6"/>
<evidence type="ECO:0000256" key="2">
    <source>
        <dbReference type="ARBA" id="ARBA00022475"/>
    </source>
</evidence>
<dbReference type="FunFam" id="1.10.510.10:FF:000468">
    <property type="entry name" value="PTI1-like tyrosine-protein kinase 3"/>
    <property type="match status" value="1"/>
</dbReference>
<dbReference type="Gene3D" id="3.30.200.20">
    <property type="entry name" value="Phosphorylase Kinase, domain 1"/>
    <property type="match status" value="1"/>
</dbReference>
<dbReference type="InterPro" id="IPR008266">
    <property type="entry name" value="Tyr_kinase_AS"/>
</dbReference>
<evidence type="ECO:0000313" key="12">
    <source>
        <dbReference type="EMBL" id="KAK1318472.1"/>
    </source>
</evidence>
<dbReference type="PROSITE" id="PS50011">
    <property type="entry name" value="PROTEIN_KINASE_DOM"/>
    <property type="match status" value="1"/>
</dbReference>
<evidence type="ECO:0000256" key="5">
    <source>
        <dbReference type="ARBA" id="ARBA00022741"/>
    </source>
</evidence>
<dbReference type="PANTHER" id="PTHR47989">
    <property type="entry name" value="OS01G0750732 PROTEIN"/>
    <property type="match status" value="1"/>
</dbReference>
<feature type="compositionally biased region" description="Polar residues" evidence="10">
    <location>
        <begin position="223"/>
        <end position="241"/>
    </location>
</feature>
<keyword evidence="4" id="KW-0732">Signal</keyword>
<name>A0AAV9F1P6_ACOCL</name>
<feature type="domain" description="Protein kinase" evidence="11">
    <location>
        <begin position="336"/>
        <end position="605"/>
    </location>
</feature>
<feature type="region of interest" description="Disordered" evidence="10">
    <location>
        <begin position="223"/>
        <end position="242"/>
    </location>
</feature>
<evidence type="ECO:0000256" key="1">
    <source>
        <dbReference type="ARBA" id="ARBA00004162"/>
    </source>
</evidence>
<evidence type="ECO:0000259" key="11">
    <source>
        <dbReference type="PROSITE" id="PS50011"/>
    </source>
</evidence>
<dbReference type="PROSITE" id="PS00109">
    <property type="entry name" value="PROTEIN_KINASE_TYR"/>
    <property type="match status" value="1"/>
</dbReference>
<dbReference type="PANTHER" id="PTHR47989:SF8">
    <property type="entry name" value="INACTIVE PROTEIN KINASE SELMODRAFT_444075-LIKE"/>
    <property type="match status" value="1"/>
</dbReference>
<dbReference type="InterPro" id="IPR001245">
    <property type="entry name" value="Ser-Thr/Tyr_kinase_cat_dom"/>
</dbReference>
<proteinExistence type="predicted"/>
<dbReference type="InterPro" id="IPR011009">
    <property type="entry name" value="Kinase-like_dom_sf"/>
</dbReference>
<comment type="caution">
    <text evidence="12">The sequence shown here is derived from an EMBL/GenBank/DDBJ whole genome shotgun (WGS) entry which is preliminary data.</text>
</comment>